<feature type="compositionally biased region" description="Acidic residues" evidence="2">
    <location>
        <begin position="1106"/>
        <end position="1121"/>
    </location>
</feature>
<dbReference type="PROSITE" id="PS00018">
    <property type="entry name" value="EF_HAND_1"/>
    <property type="match status" value="1"/>
</dbReference>
<evidence type="ECO:0000256" key="1">
    <source>
        <dbReference type="PROSITE-ProRule" id="PRU00259"/>
    </source>
</evidence>
<evidence type="ECO:0000313" key="4">
    <source>
        <dbReference type="Proteomes" id="UP000751190"/>
    </source>
</evidence>
<proteinExistence type="predicted"/>
<feature type="compositionally biased region" description="Polar residues" evidence="2">
    <location>
        <begin position="1085"/>
        <end position="1095"/>
    </location>
</feature>
<dbReference type="InterPro" id="IPR011989">
    <property type="entry name" value="ARM-like"/>
</dbReference>
<dbReference type="InterPro" id="IPR016024">
    <property type="entry name" value="ARM-type_fold"/>
</dbReference>
<dbReference type="SUPFAM" id="SSF48371">
    <property type="entry name" value="ARM repeat"/>
    <property type="match status" value="1"/>
</dbReference>
<evidence type="ECO:0000313" key="3">
    <source>
        <dbReference type="EMBL" id="KAG8470537.1"/>
    </source>
</evidence>
<evidence type="ECO:0000256" key="2">
    <source>
        <dbReference type="SAM" id="MobiDB-lite"/>
    </source>
</evidence>
<protein>
    <submittedName>
        <fullName evidence="3">Uncharacterized protein</fullName>
    </submittedName>
</protein>
<name>A0A8J5XXU4_DIALT</name>
<feature type="region of interest" description="Disordered" evidence="2">
    <location>
        <begin position="1153"/>
        <end position="1176"/>
    </location>
</feature>
<organism evidence="3 4">
    <name type="scientific">Diacronema lutheri</name>
    <name type="common">Unicellular marine alga</name>
    <name type="synonym">Monochrysis lutheri</name>
    <dbReference type="NCBI Taxonomy" id="2081491"/>
    <lineage>
        <taxon>Eukaryota</taxon>
        <taxon>Haptista</taxon>
        <taxon>Haptophyta</taxon>
        <taxon>Pavlovophyceae</taxon>
        <taxon>Pavlovales</taxon>
        <taxon>Pavlovaceae</taxon>
        <taxon>Diacronema</taxon>
    </lineage>
</organism>
<dbReference type="Gene3D" id="1.25.10.10">
    <property type="entry name" value="Leucine-rich Repeat Variant"/>
    <property type="match status" value="2"/>
</dbReference>
<keyword evidence="4" id="KW-1185">Reference proteome</keyword>
<dbReference type="Proteomes" id="UP000751190">
    <property type="component" value="Unassembled WGS sequence"/>
</dbReference>
<comment type="caution">
    <text evidence="3">The sequence shown here is derived from an EMBL/GenBank/DDBJ whole genome shotgun (WGS) entry which is preliminary data.</text>
</comment>
<dbReference type="InterPro" id="IPR000225">
    <property type="entry name" value="Armadillo"/>
</dbReference>
<dbReference type="InterPro" id="IPR018247">
    <property type="entry name" value="EF_Hand_1_Ca_BS"/>
</dbReference>
<dbReference type="PROSITE" id="PS50176">
    <property type="entry name" value="ARM_REPEAT"/>
    <property type="match status" value="1"/>
</dbReference>
<dbReference type="EMBL" id="JAGTXO010000001">
    <property type="protein sequence ID" value="KAG8470537.1"/>
    <property type="molecule type" value="Genomic_DNA"/>
</dbReference>
<gene>
    <name evidence="3" type="ORF">KFE25_008958</name>
</gene>
<feature type="repeat" description="ARM" evidence="1">
    <location>
        <begin position="813"/>
        <end position="855"/>
    </location>
</feature>
<reference evidence="3" key="1">
    <citation type="submission" date="2021-05" db="EMBL/GenBank/DDBJ databases">
        <title>The genome of the haptophyte Pavlova lutheri (Diacronema luteri, Pavlovales) - a model for lipid biosynthesis in eukaryotic algae.</title>
        <authorList>
            <person name="Hulatt C.J."/>
            <person name="Posewitz M.C."/>
        </authorList>
    </citation>
    <scope>NUCLEOTIDE SEQUENCE</scope>
    <source>
        <strain evidence="3">NIVA-4/92</strain>
    </source>
</reference>
<feature type="region of interest" description="Disordered" evidence="2">
    <location>
        <begin position="975"/>
        <end position="1014"/>
    </location>
</feature>
<sequence>MSFPLAARRPALTAIRARAAEEARAADDGDTESYDGRRRMVAHSAKTFAKVQVLSQFTFSVWAAEKTSIDVRLRAYKGGAAERIVRMTKPVNLDQWVERAAREFGLEHCALRDPDTDGMLMSDSAVKILLLDFASGELARKLDVITVWTERALGRLLDAHHAAQRQRGAHEVWELACRAENHSVLHEFGELFASLYRLLRETDVALRATAAAALFALAEVPSTLERIPTADVTVELLHAATHKANQIADGAHVVCMIGALNRFVGTDEGGAAFIRAGGMRACLPLTQMPQAEVRRAAIVLLGTCLDMPTLPLGALLELCQHAAGLVALSTGHDDALPVRASASLLLAHAIRRVSLAPPASLPQSLRELFVGQAAAVIRGIEDASAALDEANEAAKASTSAEALCEALLEGTCGVLWSMSACLAQLRSPLELDERAMPLLLRLALSPAHATIGLISAGILALVKPSDALALAASDDGVCVRLLALLQHLVQRTRLGRRHELLGAAFATWCALPVEHNRLQAGGHLEQLLALCAALHDNSIAAGRPALKGVALALHISLGHGAMQLCAGDALSEQRDGATPTPRIFGLALQLLASSRFGALYGTACFFGLVRTASAGPNAQAVLDMAGDVGVVEELAAAFRRAVESGRAASPSNWEHTIAHFASATLWLLTHDEANATRLTRTSTELLVQIASSQLGTSAQVQTMCVGVLTRLMCVHYLTRALLDGGAGGVLARIGEDAGKAGTQRLLAASALNEVSQRDEFRGELADATDAVMVSLVNARADEGSAREDMQLIACRSLARVSFGNRKRRLLELGATRELIKLVKAGGTSVQLLELALNALLNLSGEEKNQLLIARQLIFHLAALLYRPPSDACGAHVSSALSNLALNQANRSLMYRAELILKHALWVGLDEIDPDAAMDGRTRGAHGSADADGEWAEYDELPRARAKPRAAPLGTQAKRRYLHWIDAVLGSDAPANVGAYPPKQGSHLAPDDGGGNAEERSTPTGPERLPTAGGRRLAGEKSLPQLMCKPFHESWRLAGEQRAAHAHNSPPSKGTALASASLPILPPLGARPQTAALGTGVGVSRAGSTRPSTAAQPTAPLDAYGDAGEDDGAPAANEDEGADAAAAEHVGIGDSASADVLALEGEAATAGSGVALPARNVPGNEHGFGSQRTGGLTPLPPAACTSAATGHSRAKSSAHAQLPHSLTSNSMLLGVDEAELAYAHERWFPPVVDVDMPKQAAAASMGSDVETRARFLRVKGKAERPFTIRLDPSREYASKWRFDPIGIGALGLSVPGPDDPLPAHEADSSKASMIAWRGRKGCRYSQGLFAQIPLPNGELAHVYYLGHKKNAVNPGPAPGPPVPSALSDFGIEALPPKPHSHPPSARDPPIAKVFLSLSCPLPDEHLLPVEDPSVWFGTAPNQLPLLDVEPRALLNLSMAEPKRQSTIKSWTVDDSLFAPRKKYTDAHSYWNSSKTTQRAFDIDWTRLNQERFRVLIDREDDIGGDDEMREVRSVLLEHRELVYSTFMWYATTEQAIDGHVMNKIAFTRMVADCKLADRESPYCKKEDLDKLFIVQNVEEGAEHKRAANEVNPNRALLRFELFQLLVRIAIEKFVRPAIVTDVSEATEKLILEFIEPNVPAGAKIDTDTFRNAKLYTKPCDDTLRRYLPSLKNIYKFFSAVMDDVGMRNEVLSAQEWIKFCQRASLIDESFKIREAHLCWAWSQMFVTDEIRRREKMLGARFPDFLEALCRVTLFKAYPTMEEIESAGCKGCGEYLDKLTADGAIKAWRQNNSVRWQEEEGGGRNIEDVLDKLLNAVIHRLDTDKNGVVTLNDFTLAAKV</sequence>
<feature type="region of interest" description="Disordered" evidence="2">
    <location>
        <begin position="1079"/>
        <end position="1123"/>
    </location>
</feature>
<accession>A0A8J5XXU4</accession>
<dbReference type="OrthoDB" id="120976at2759"/>
<feature type="region of interest" description="Disordered" evidence="2">
    <location>
        <begin position="1038"/>
        <end position="1057"/>
    </location>
</feature>